<sequence>MIESASSIGTSWYVLQTKPRQEFRALEQLENQLYTCFLPTLQIEKVRRGKLEVVIEPLFSRYLFIQLDTVSSNWARLRSTRGVSKLVAFGDRFATISEVILNALGNARPPIPTPLFAAGEKVAIKSGPFSGLDGVFQMLDGESRALVLIELLSQPQKLAFELDTLRKIA</sequence>
<dbReference type="Pfam" id="PF02357">
    <property type="entry name" value="NusG"/>
    <property type="match status" value="1"/>
</dbReference>
<keyword evidence="6" id="KW-1185">Reference proteome</keyword>
<dbReference type="InterPro" id="IPR043425">
    <property type="entry name" value="NusG-like"/>
</dbReference>
<feature type="domain" description="NusG-like N-terminal" evidence="4">
    <location>
        <begin position="9"/>
        <end position="108"/>
    </location>
</feature>
<dbReference type="SUPFAM" id="SSF82679">
    <property type="entry name" value="N-utilization substance G protein NusG, N-terminal domain"/>
    <property type="match status" value="1"/>
</dbReference>
<dbReference type="NCBIfam" id="NF006534">
    <property type="entry name" value="PRK09014.1"/>
    <property type="match status" value="1"/>
</dbReference>
<dbReference type="InterPro" id="IPR036735">
    <property type="entry name" value="NGN_dom_sf"/>
</dbReference>
<organism evidence="5 6">
    <name type="scientific">Paraherbaspirillum soli</name>
    <dbReference type="NCBI Taxonomy" id="631222"/>
    <lineage>
        <taxon>Bacteria</taxon>
        <taxon>Pseudomonadati</taxon>
        <taxon>Pseudomonadota</taxon>
        <taxon>Betaproteobacteria</taxon>
        <taxon>Burkholderiales</taxon>
        <taxon>Oxalobacteraceae</taxon>
        <taxon>Paraherbaspirillum</taxon>
    </lineage>
</organism>
<comment type="caution">
    <text evidence="5">The sequence shown here is derived from an EMBL/GenBank/DDBJ whole genome shotgun (WGS) entry which is preliminary data.</text>
</comment>
<evidence type="ECO:0000256" key="2">
    <source>
        <dbReference type="ARBA" id="ARBA00023015"/>
    </source>
</evidence>
<dbReference type="NCBIfam" id="TIGR01955">
    <property type="entry name" value="RfaH"/>
    <property type="match status" value="1"/>
</dbReference>
<evidence type="ECO:0000256" key="1">
    <source>
        <dbReference type="ARBA" id="ARBA00022814"/>
    </source>
</evidence>
<dbReference type="RefSeq" id="WP_378997816.1">
    <property type="nucleotide sequence ID" value="NZ_JBHSMT010000022.1"/>
</dbReference>
<dbReference type="SUPFAM" id="SSF50104">
    <property type="entry name" value="Translation proteins SH3-like domain"/>
    <property type="match status" value="1"/>
</dbReference>
<dbReference type="PANTHER" id="PTHR30265:SF7">
    <property type="entry name" value="TRANSCRIPTION ANTITERMINATION PROTEIN RFAH"/>
    <property type="match status" value="1"/>
</dbReference>
<dbReference type="PANTHER" id="PTHR30265">
    <property type="entry name" value="RHO-INTERACTING TRANSCRIPTION TERMINATION FACTOR NUSG"/>
    <property type="match status" value="1"/>
</dbReference>
<evidence type="ECO:0000313" key="5">
    <source>
        <dbReference type="EMBL" id="MFC5474705.1"/>
    </source>
</evidence>
<dbReference type="Proteomes" id="UP001596045">
    <property type="component" value="Unassembled WGS sequence"/>
</dbReference>
<name>A0ABW0M909_9BURK</name>
<evidence type="ECO:0000256" key="3">
    <source>
        <dbReference type="ARBA" id="ARBA00023163"/>
    </source>
</evidence>
<dbReference type="EMBL" id="JBHSMT010000022">
    <property type="protein sequence ID" value="MFC5474705.1"/>
    <property type="molecule type" value="Genomic_DNA"/>
</dbReference>
<evidence type="ECO:0000259" key="4">
    <source>
        <dbReference type="SMART" id="SM00738"/>
    </source>
</evidence>
<evidence type="ECO:0000313" key="6">
    <source>
        <dbReference type="Proteomes" id="UP001596045"/>
    </source>
</evidence>
<dbReference type="InterPro" id="IPR010215">
    <property type="entry name" value="Transcription_antiterm_RfaH"/>
</dbReference>
<keyword evidence="1" id="KW-0889">Transcription antitermination</keyword>
<dbReference type="Gene3D" id="3.30.70.940">
    <property type="entry name" value="NusG, N-terminal domain"/>
    <property type="match status" value="1"/>
</dbReference>
<dbReference type="InterPro" id="IPR008991">
    <property type="entry name" value="Translation_prot_SH3-like_sf"/>
</dbReference>
<proteinExistence type="predicted"/>
<dbReference type="CDD" id="cd09892">
    <property type="entry name" value="NGN_SP_RfaH"/>
    <property type="match status" value="1"/>
</dbReference>
<keyword evidence="2" id="KW-0805">Transcription regulation</keyword>
<keyword evidence="3" id="KW-0804">Transcription</keyword>
<protein>
    <submittedName>
        <fullName evidence="5">Transcription/translation regulatory transformer protein RfaH</fullName>
    </submittedName>
</protein>
<dbReference type="InterPro" id="IPR006645">
    <property type="entry name" value="NGN-like_dom"/>
</dbReference>
<accession>A0ABW0M909</accession>
<dbReference type="SMART" id="SM00738">
    <property type="entry name" value="NGN"/>
    <property type="match status" value="1"/>
</dbReference>
<gene>
    <name evidence="5" type="primary">rfaH</name>
    <name evidence="5" type="ORF">ACFPM8_12145</name>
</gene>
<reference evidence="6" key="1">
    <citation type="journal article" date="2019" name="Int. J. Syst. Evol. Microbiol.">
        <title>The Global Catalogue of Microorganisms (GCM) 10K type strain sequencing project: providing services to taxonomists for standard genome sequencing and annotation.</title>
        <authorList>
            <consortium name="The Broad Institute Genomics Platform"/>
            <consortium name="The Broad Institute Genome Sequencing Center for Infectious Disease"/>
            <person name="Wu L."/>
            <person name="Ma J."/>
        </authorList>
    </citation>
    <scope>NUCLEOTIDE SEQUENCE [LARGE SCALE GENOMIC DNA]</scope>
    <source>
        <strain evidence="6">JCM 17066</strain>
    </source>
</reference>